<evidence type="ECO:0000313" key="1">
    <source>
        <dbReference type="EMBL" id="GAA2141661.1"/>
    </source>
</evidence>
<dbReference type="EMBL" id="BAAAQB010000038">
    <property type="protein sequence ID" value="GAA2141661.1"/>
    <property type="molecule type" value="Genomic_DNA"/>
</dbReference>
<proteinExistence type="predicted"/>
<accession>A0ABP5L794</accession>
<gene>
    <name evidence="1" type="ORF">GCM10009825_30400</name>
</gene>
<comment type="caution">
    <text evidence="1">The sequence shown here is derived from an EMBL/GenBank/DDBJ whole genome shotgun (WGS) entry which is preliminary data.</text>
</comment>
<dbReference type="Proteomes" id="UP001500102">
    <property type="component" value="Unassembled WGS sequence"/>
</dbReference>
<organism evidence="1 2">
    <name type="scientific">Arthrobacter humicola</name>
    <dbReference type="NCBI Taxonomy" id="409291"/>
    <lineage>
        <taxon>Bacteria</taxon>
        <taxon>Bacillati</taxon>
        <taxon>Actinomycetota</taxon>
        <taxon>Actinomycetes</taxon>
        <taxon>Micrococcales</taxon>
        <taxon>Micrococcaceae</taxon>
        <taxon>Arthrobacter</taxon>
    </lineage>
</organism>
<evidence type="ECO:0000313" key="2">
    <source>
        <dbReference type="Proteomes" id="UP001500102"/>
    </source>
</evidence>
<protein>
    <submittedName>
        <fullName evidence="1">Uncharacterized protein</fullName>
    </submittedName>
</protein>
<name>A0ABP5L794_9MICC</name>
<sequence>MQDATVGTTKALEMLSPASNGSVQIFVTASCAEFAWTVHIPGSPDIVEAQYNFRHELR</sequence>
<keyword evidence="2" id="KW-1185">Reference proteome</keyword>
<reference evidence="2" key="1">
    <citation type="journal article" date="2019" name="Int. J. Syst. Evol. Microbiol.">
        <title>The Global Catalogue of Microorganisms (GCM) 10K type strain sequencing project: providing services to taxonomists for standard genome sequencing and annotation.</title>
        <authorList>
            <consortium name="The Broad Institute Genomics Platform"/>
            <consortium name="The Broad Institute Genome Sequencing Center for Infectious Disease"/>
            <person name="Wu L."/>
            <person name="Ma J."/>
        </authorList>
    </citation>
    <scope>NUCLEOTIDE SEQUENCE [LARGE SCALE GENOMIC DNA]</scope>
    <source>
        <strain evidence="2">JCM 15921</strain>
    </source>
</reference>